<feature type="repeat" description="ANK" evidence="6">
    <location>
        <begin position="11"/>
        <end position="43"/>
    </location>
</feature>
<proteinExistence type="predicted"/>
<dbReference type="SUPFAM" id="SSF48403">
    <property type="entry name" value="Ankyrin repeat"/>
    <property type="match status" value="1"/>
</dbReference>
<evidence type="ECO:0000313" key="8">
    <source>
        <dbReference type="RefSeq" id="XP_022243488.1"/>
    </source>
</evidence>
<comment type="subcellular location">
    <subcellularLocation>
        <location evidence="1">Target cell membrane</location>
    </subcellularLocation>
</comment>
<sequence>MKVNIFAKSQDGITPLHDAVLANQLEIARLLVDYGGAQLLQSKTHQGLTPLDYATSKEMEQMLLAAENQMPEFQEINTIMQHHRSSMVKLCVSECVKYVTLVQNLITSYYHLYKIDQMVFLLQDTGASNKSQEHLVQSVITQCMGFEPSFEDLLVQSDDLIVAQQLCKYLNKFEEHLCSVVEAQDMVLETLLWPFRLLLPVQKKSGAA</sequence>
<evidence type="ECO:0000256" key="6">
    <source>
        <dbReference type="PROSITE-ProRule" id="PRU00023"/>
    </source>
</evidence>
<gene>
    <name evidence="8" type="primary">LOC111086139</name>
</gene>
<keyword evidence="5" id="KW-1053">Target membrane</keyword>
<keyword evidence="4" id="KW-0528">Neurotoxin</keyword>
<dbReference type="PANTHER" id="PTHR46677:SF1">
    <property type="entry name" value="SMC5-SMC6 COMPLEX LOCALIZATION FACTOR PROTEIN 1"/>
    <property type="match status" value="1"/>
</dbReference>
<dbReference type="Proteomes" id="UP000694941">
    <property type="component" value="Unplaced"/>
</dbReference>
<keyword evidence="4" id="KW-0800">Toxin</keyword>
<evidence type="ECO:0000256" key="5">
    <source>
        <dbReference type="ARBA" id="ARBA00023298"/>
    </source>
</evidence>
<organism evidence="7 8">
    <name type="scientific">Limulus polyphemus</name>
    <name type="common">Atlantic horseshoe crab</name>
    <dbReference type="NCBI Taxonomy" id="6850"/>
    <lineage>
        <taxon>Eukaryota</taxon>
        <taxon>Metazoa</taxon>
        <taxon>Ecdysozoa</taxon>
        <taxon>Arthropoda</taxon>
        <taxon>Chelicerata</taxon>
        <taxon>Merostomata</taxon>
        <taxon>Xiphosura</taxon>
        <taxon>Limulidae</taxon>
        <taxon>Limulus</taxon>
    </lineage>
</organism>
<dbReference type="RefSeq" id="XP_022243488.1">
    <property type="nucleotide sequence ID" value="XM_022387780.1"/>
</dbReference>
<dbReference type="PROSITE" id="PS50088">
    <property type="entry name" value="ANK_REPEAT"/>
    <property type="match status" value="1"/>
</dbReference>
<evidence type="ECO:0000313" key="7">
    <source>
        <dbReference type="Proteomes" id="UP000694941"/>
    </source>
</evidence>
<keyword evidence="7" id="KW-1185">Reference proteome</keyword>
<dbReference type="SMART" id="SM00248">
    <property type="entry name" value="ANK"/>
    <property type="match status" value="2"/>
</dbReference>
<evidence type="ECO:0000256" key="4">
    <source>
        <dbReference type="ARBA" id="ARBA00023028"/>
    </source>
</evidence>
<name>A0ABM1SIN3_LIMPO</name>
<dbReference type="GeneID" id="111086139"/>
<accession>A0ABM1SIN3</accession>
<dbReference type="Pfam" id="PF12796">
    <property type="entry name" value="Ank_2"/>
    <property type="match status" value="1"/>
</dbReference>
<keyword evidence="4" id="KW-0638">Presynaptic neurotoxin</keyword>
<evidence type="ECO:0000256" key="3">
    <source>
        <dbReference type="ARBA" id="ARBA00022537"/>
    </source>
</evidence>
<dbReference type="InterPro" id="IPR002110">
    <property type="entry name" value="Ankyrin_rpt"/>
</dbReference>
<dbReference type="InterPro" id="IPR042479">
    <property type="entry name" value="Slf1"/>
</dbReference>
<evidence type="ECO:0000256" key="1">
    <source>
        <dbReference type="ARBA" id="ARBA00004175"/>
    </source>
</evidence>
<dbReference type="PROSITE" id="PS50297">
    <property type="entry name" value="ANK_REP_REGION"/>
    <property type="match status" value="1"/>
</dbReference>
<dbReference type="Gene3D" id="1.25.40.20">
    <property type="entry name" value="Ankyrin repeat-containing domain"/>
    <property type="match status" value="1"/>
</dbReference>
<reference evidence="8" key="1">
    <citation type="submission" date="2025-08" db="UniProtKB">
        <authorList>
            <consortium name="RefSeq"/>
        </authorList>
    </citation>
    <scope>IDENTIFICATION</scope>
    <source>
        <tissue evidence="8">Muscle</tissue>
    </source>
</reference>
<protein>
    <submittedName>
        <fullName evidence="8">Uncharacterized protein LOC111086139</fullName>
    </submittedName>
</protein>
<dbReference type="PANTHER" id="PTHR46677">
    <property type="entry name" value="SMC5-SMC6 COMPLEX LOCALIZATION FACTOR PROTEIN 1"/>
    <property type="match status" value="1"/>
</dbReference>
<dbReference type="InterPro" id="IPR036770">
    <property type="entry name" value="Ankyrin_rpt-contain_sf"/>
</dbReference>
<keyword evidence="6" id="KW-0040">ANK repeat</keyword>
<keyword evidence="2" id="KW-0268">Exocytosis</keyword>
<keyword evidence="5" id="KW-0472">Membrane</keyword>
<keyword evidence="3" id="KW-1052">Target cell membrane</keyword>
<evidence type="ECO:0000256" key="2">
    <source>
        <dbReference type="ARBA" id="ARBA00022483"/>
    </source>
</evidence>